<organism evidence="2">
    <name type="scientific">Anthurium amnicola</name>
    <dbReference type="NCBI Taxonomy" id="1678845"/>
    <lineage>
        <taxon>Eukaryota</taxon>
        <taxon>Viridiplantae</taxon>
        <taxon>Streptophyta</taxon>
        <taxon>Embryophyta</taxon>
        <taxon>Tracheophyta</taxon>
        <taxon>Spermatophyta</taxon>
        <taxon>Magnoliopsida</taxon>
        <taxon>Liliopsida</taxon>
        <taxon>Araceae</taxon>
        <taxon>Pothoideae</taxon>
        <taxon>Potheae</taxon>
        <taxon>Anthurium</taxon>
    </lineage>
</organism>
<protein>
    <submittedName>
        <fullName evidence="2">Peroxisomal multifunctional enzyme A</fullName>
    </submittedName>
</protein>
<dbReference type="InterPro" id="IPR003033">
    <property type="entry name" value="SCP2_sterol-bd_dom"/>
</dbReference>
<evidence type="ECO:0000259" key="1">
    <source>
        <dbReference type="Pfam" id="PF02036"/>
    </source>
</evidence>
<feature type="domain" description="SCP2" evidence="1">
    <location>
        <begin position="24"/>
        <end position="116"/>
    </location>
</feature>
<dbReference type="AlphaFoldDB" id="A0A1D1YP44"/>
<accession>A0A1D1YP44</accession>
<dbReference type="EMBL" id="GDJX01011530">
    <property type="protein sequence ID" value="JAT56406.1"/>
    <property type="molecule type" value="Transcribed_RNA"/>
</dbReference>
<sequence>MAELTSGSGLKAAALLEQMRLHMATDTGKALTKKIGLVYQINIAPKRIGQDEETYVVDLKKGEVTKGPYEGKPDATFSFKDEDFIAVATGKMNPQMAFVRGAMKIKGSMSAALKFTPDIFPKPSKL</sequence>
<dbReference type="InterPro" id="IPR036527">
    <property type="entry name" value="SCP2_sterol-bd_dom_sf"/>
</dbReference>
<gene>
    <name evidence="2" type="primary">mfeA_1</name>
    <name evidence="2" type="ORF">g.21293</name>
</gene>
<dbReference type="Pfam" id="PF02036">
    <property type="entry name" value="SCP2"/>
    <property type="match status" value="1"/>
</dbReference>
<proteinExistence type="predicted"/>
<name>A0A1D1YP44_9ARAE</name>
<reference evidence="2" key="1">
    <citation type="submission" date="2015-07" db="EMBL/GenBank/DDBJ databases">
        <title>Transcriptome Assembly of Anthurium amnicola.</title>
        <authorList>
            <person name="Suzuki J."/>
        </authorList>
    </citation>
    <scope>NUCLEOTIDE SEQUENCE</scope>
</reference>
<dbReference type="FunFam" id="3.30.1050.10:FF:000006">
    <property type="entry name" value="Non-specific lipid-transfer protein-like 1"/>
    <property type="match status" value="1"/>
</dbReference>
<dbReference type="GO" id="GO:0005829">
    <property type="term" value="C:cytosol"/>
    <property type="evidence" value="ECO:0007669"/>
    <property type="project" value="TreeGrafter"/>
</dbReference>
<dbReference type="PANTHER" id="PTHR10094">
    <property type="entry name" value="STEROL CARRIER PROTEIN 2 SCP-2 FAMILY PROTEIN"/>
    <property type="match status" value="1"/>
</dbReference>
<dbReference type="Gene3D" id="3.30.1050.10">
    <property type="entry name" value="SCP2 sterol-binding domain"/>
    <property type="match status" value="1"/>
</dbReference>
<evidence type="ECO:0000313" key="2">
    <source>
        <dbReference type="EMBL" id="JAT56406.1"/>
    </source>
</evidence>
<dbReference type="PANTHER" id="PTHR10094:SF25">
    <property type="entry name" value="SCP2 STEROL-BINDING DOMAIN-CONTAINING PROTEIN 1"/>
    <property type="match status" value="1"/>
</dbReference>
<dbReference type="SUPFAM" id="SSF55718">
    <property type="entry name" value="SCP-like"/>
    <property type="match status" value="1"/>
</dbReference>